<dbReference type="GO" id="GO:0015031">
    <property type="term" value="P:protein transport"/>
    <property type="evidence" value="ECO:0007669"/>
    <property type="project" value="UniProtKB-KW"/>
</dbReference>
<dbReference type="PANTHER" id="PTHR34982">
    <property type="entry name" value="YOP PROTEINS TRANSLOCATION PROTEIN L"/>
    <property type="match status" value="1"/>
</dbReference>
<evidence type="ECO:0000256" key="7">
    <source>
        <dbReference type="ARBA" id="ARBA00023225"/>
    </source>
</evidence>
<sequence>MNAVLNRDNLLDFQRWLPPDMGEATAVAAAPAEPAAQPTVRDLEALEQQARDEGYAAGHAEGMAAARDLLNSRMAQLDALLDAAARPLQSMDELVELELARLAMTVARQVVAHELRTAPDLVVEAVRQSVLALPSATGALRVRLHPQDLALVRSLGVAEANWQLLADGSLQRGDCLLETERSRLDARVEARLAAVVDAVLGAEADDVDADADEVRG</sequence>
<keyword evidence="9" id="KW-0966">Cell projection</keyword>
<comment type="caution">
    <text evidence="9">The sequence shown here is derived from an EMBL/GenBank/DDBJ whole genome shotgun (WGS) entry which is preliminary data.</text>
</comment>
<evidence type="ECO:0000256" key="5">
    <source>
        <dbReference type="ARBA" id="ARBA00022795"/>
    </source>
</evidence>
<proteinExistence type="inferred from homology"/>
<dbReference type="PANTHER" id="PTHR34982:SF1">
    <property type="entry name" value="FLAGELLAR ASSEMBLY PROTEIN FLIH"/>
    <property type="match status" value="1"/>
</dbReference>
<dbReference type="GO" id="GO:0044781">
    <property type="term" value="P:bacterial-type flagellum organization"/>
    <property type="evidence" value="ECO:0007669"/>
    <property type="project" value="UniProtKB-KW"/>
</dbReference>
<evidence type="ECO:0000256" key="3">
    <source>
        <dbReference type="ARBA" id="ARBA00016507"/>
    </source>
</evidence>
<gene>
    <name evidence="9" type="ORF">EZM97_29595</name>
</gene>
<keyword evidence="5" id="KW-1005">Bacterial flagellum biogenesis</keyword>
<reference evidence="9 10" key="1">
    <citation type="submission" date="2019-02" db="EMBL/GenBank/DDBJ databases">
        <title>Dyella amyloliquefaciens sp. nov., isolated from forest soil.</title>
        <authorList>
            <person name="Gao Z.-H."/>
            <person name="Qiu L.-H."/>
        </authorList>
    </citation>
    <scope>NUCLEOTIDE SEQUENCE [LARGE SCALE GENOMIC DNA]</scope>
    <source>
        <strain evidence="9 10">KACC 12747</strain>
    </source>
</reference>
<name>A0A4V2NL28_9GAMM</name>
<evidence type="ECO:0000313" key="9">
    <source>
        <dbReference type="EMBL" id="TCI06788.1"/>
    </source>
</evidence>
<dbReference type="Pfam" id="PF02108">
    <property type="entry name" value="FliH"/>
    <property type="match status" value="1"/>
</dbReference>
<organism evidence="9 10">
    <name type="scientific">Dyella soli</name>
    <dbReference type="NCBI Taxonomy" id="522319"/>
    <lineage>
        <taxon>Bacteria</taxon>
        <taxon>Pseudomonadati</taxon>
        <taxon>Pseudomonadota</taxon>
        <taxon>Gammaproteobacteria</taxon>
        <taxon>Lysobacterales</taxon>
        <taxon>Rhodanobacteraceae</taxon>
        <taxon>Dyella</taxon>
    </lineage>
</organism>
<evidence type="ECO:0000259" key="8">
    <source>
        <dbReference type="Pfam" id="PF02108"/>
    </source>
</evidence>
<accession>A0A4V2NL28</accession>
<dbReference type="GO" id="GO:0005829">
    <property type="term" value="C:cytosol"/>
    <property type="evidence" value="ECO:0007669"/>
    <property type="project" value="TreeGrafter"/>
</dbReference>
<keyword evidence="7" id="KW-1006">Bacterial flagellum protein export</keyword>
<comment type="function">
    <text evidence="1">Needed for flagellar regrowth and assembly.</text>
</comment>
<protein>
    <recommendedName>
        <fullName evidence="3">Flagellar assembly protein FliH</fullName>
    </recommendedName>
</protein>
<evidence type="ECO:0000256" key="2">
    <source>
        <dbReference type="ARBA" id="ARBA00006602"/>
    </source>
</evidence>
<dbReference type="InterPro" id="IPR018035">
    <property type="entry name" value="Flagellar_FliH/T3SS_HrpE"/>
</dbReference>
<dbReference type="InterPro" id="IPR051472">
    <property type="entry name" value="T3SS_Stator/FliH"/>
</dbReference>
<keyword evidence="4" id="KW-0813">Transport</keyword>
<keyword evidence="9" id="KW-0282">Flagellum</keyword>
<evidence type="ECO:0000256" key="4">
    <source>
        <dbReference type="ARBA" id="ARBA00022448"/>
    </source>
</evidence>
<keyword evidence="9" id="KW-0969">Cilium</keyword>
<evidence type="ECO:0000256" key="6">
    <source>
        <dbReference type="ARBA" id="ARBA00022927"/>
    </source>
</evidence>
<dbReference type="AlphaFoldDB" id="A0A4V2NL28"/>
<evidence type="ECO:0000256" key="1">
    <source>
        <dbReference type="ARBA" id="ARBA00003041"/>
    </source>
</evidence>
<dbReference type="RefSeq" id="WP_131411562.1">
    <property type="nucleotide sequence ID" value="NZ_SJTG01000005.1"/>
</dbReference>
<evidence type="ECO:0000313" key="10">
    <source>
        <dbReference type="Proteomes" id="UP000291822"/>
    </source>
</evidence>
<comment type="similarity">
    <text evidence="2">Belongs to the FliH family.</text>
</comment>
<dbReference type="EMBL" id="SJTG01000005">
    <property type="protein sequence ID" value="TCI06788.1"/>
    <property type="molecule type" value="Genomic_DNA"/>
</dbReference>
<dbReference type="Proteomes" id="UP000291822">
    <property type="component" value="Unassembled WGS sequence"/>
</dbReference>
<feature type="domain" description="Flagellar assembly protein FliH/Type III secretion system HrpE" evidence="8">
    <location>
        <begin position="73"/>
        <end position="193"/>
    </location>
</feature>
<keyword evidence="6" id="KW-0653">Protein transport</keyword>
<keyword evidence="10" id="KW-1185">Reference proteome</keyword>